<accession>A0A8H4K898</accession>
<proteinExistence type="predicted"/>
<reference evidence="2 3" key="1">
    <citation type="submission" date="2020-01" db="EMBL/GenBank/DDBJ databases">
        <title>Identification and distribution of gene clusters putatively required for synthesis of sphingolipid metabolism inhibitors in phylogenetically diverse species of the filamentous fungus Fusarium.</title>
        <authorList>
            <person name="Kim H.-S."/>
            <person name="Busman M."/>
            <person name="Brown D.W."/>
            <person name="Divon H."/>
            <person name="Uhlig S."/>
            <person name="Proctor R.H."/>
        </authorList>
    </citation>
    <scope>NUCLEOTIDE SEQUENCE [LARGE SCALE GENOMIC DNA]</scope>
    <source>
        <strain evidence="2 3">NRRL 13308</strain>
    </source>
</reference>
<feature type="compositionally biased region" description="Polar residues" evidence="1">
    <location>
        <begin position="1"/>
        <end position="13"/>
    </location>
</feature>
<protein>
    <submittedName>
        <fullName evidence="2">Uncharacterized protein</fullName>
    </submittedName>
</protein>
<organism evidence="2 3">
    <name type="scientific">Fusarium acutatum</name>
    <dbReference type="NCBI Taxonomy" id="78861"/>
    <lineage>
        <taxon>Eukaryota</taxon>
        <taxon>Fungi</taxon>
        <taxon>Dikarya</taxon>
        <taxon>Ascomycota</taxon>
        <taxon>Pezizomycotina</taxon>
        <taxon>Sordariomycetes</taxon>
        <taxon>Hypocreomycetidae</taxon>
        <taxon>Hypocreales</taxon>
        <taxon>Nectriaceae</taxon>
        <taxon>Fusarium</taxon>
        <taxon>Fusarium fujikuroi species complex</taxon>
    </lineage>
</organism>
<keyword evidence="3" id="KW-1185">Reference proteome</keyword>
<gene>
    <name evidence="2" type="ORF">FACUT_145</name>
</gene>
<evidence type="ECO:0000313" key="3">
    <source>
        <dbReference type="Proteomes" id="UP000536711"/>
    </source>
</evidence>
<dbReference type="OrthoDB" id="4159781at2759"/>
<dbReference type="AlphaFoldDB" id="A0A8H4K898"/>
<evidence type="ECO:0000256" key="1">
    <source>
        <dbReference type="SAM" id="MobiDB-lite"/>
    </source>
</evidence>
<feature type="region of interest" description="Disordered" evidence="1">
    <location>
        <begin position="1"/>
        <end position="54"/>
    </location>
</feature>
<sequence length="103" mass="11177">MEDPNSPTGQGPATNADAPIEASRNTIRDVMTPKPLSAEASDGDSDLEGSSSASLEDVVLNLEDKIRELETRLRESSETSSVLTTPYASLKRKMQEELYHPIS</sequence>
<comment type="caution">
    <text evidence="2">The sequence shown here is derived from an EMBL/GenBank/DDBJ whole genome shotgun (WGS) entry which is preliminary data.</text>
</comment>
<dbReference type="EMBL" id="JAADJF010000005">
    <property type="protein sequence ID" value="KAF4445176.1"/>
    <property type="molecule type" value="Genomic_DNA"/>
</dbReference>
<evidence type="ECO:0000313" key="2">
    <source>
        <dbReference type="EMBL" id="KAF4445176.1"/>
    </source>
</evidence>
<name>A0A8H4K898_9HYPO</name>
<dbReference type="Proteomes" id="UP000536711">
    <property type="component" value="Unassembled WGS sequence"/>
</dbReference>